<feature type="region of interest" description="Disordered" evidence="1">
    <location>
        <begin position="59"/>
        <end position="85"/>
    </location>
</feature>
<keyword evidence="3" id="KW-1185">Reference proteome</keyword>
<evidence type="ECO:0000313" key="3">
    <source>
        <dbReference type="Proteomes" id="UP001319827"/>
    </source>
</evidence>
<organism evidence="2 3">
    <name type="scientific">Desulfuromonas versatilis</name>
    <dbReference type="NCBI Taxonomy" id="2802975"/>
    <lineage>
        <taxon>Bacteria</taxon>
        <taxon>Pseudomonadati</taxon>
        <taxon>Thermodesulfobacteriota</taxon>
        <taxon>Desulfuromonadia</taxon>
        <taxon>Desulfuromonadales</taxon>
        <taxon>Desulfuromonadaceae</taxon>
        <taxon>Desulfuromonas</taxon>
    </lineage>
</organism>
<name>A0ABM8I382_9BACT</name>
<protein>
    <submittedName>
        <fullName evidence="2">Uncharacterized protein</fullName>
    </submittedName>
</protein>
<proteinExistence type="predicted"/>
<dbReference type="RefSeq" id="WP_221250366.1">
    <property type="nucleotide sequence ID" value="NZ_AP024355.1"/>
</dbReference>
<dbReference type="EMBL" id="AP024355">
    <property type="protein sequence ID" value="BCR06993.1"/>
    <property type="molecule type" value="Genomic_DNA"/>
</dbReference>
<feature type="compositionally biased region" description="Basic and acidic residues" evidence="1">
    <location>
        <begin position="65"/>
        <end position="85"/>
    </location>
</feature>
<accession>A0ABM8I382</accession>
<gene>
    <name evidence="2" type="ORF">DESUT3_40620</name>
</gene>
<reference evidence="2 3" key="1">
    <citation type="journal article" date="2016" name="C (Basel)">
        <title>Selective Growth of and Electricity Production by Marine Exoelectrogenic Bacteria in Self-Aggregated Hydrogel of Microbially Reduced Graphene Oxide.</title>
        <authorList>
            <person name="Yoshida N."/>
            <person name="Goto Y."/>
            <person name="Miyata Y."/>
        </authorList>
    </citation>
    <scope>NUCLEOTIDE SEQUENCE [LARGE SCALE GENOMIC DNA]</scope>
    <source>
        <strain evidence="2 3">NIT-T3</strain>
    </source>
</reference>
<reference evidence="2 3" key="2">
    <citation type="journal article" date="2021" name="Int. J. Syst. Evol. Microbiol.">
        <title>Isolation and Polyphasic Characterization of Desulfuromonas versatilis sp. Nov., an Electrogenic Bacteria Capable of Versatile Metabolism Isolated from a Graphene Oxide-Reducing Enrichment Culture.</title>
        <authorList>
            <person name="Xie L."/>
            <person name="Yoshida N."/>
            <person name="Ishii S."/>
            <person name="Meng L."/>
        </authorList>
    </citation>
    <scope>NUCLEOTIDE SEQUENCE [LARGE SCALE GENOMIC DNA]</scope>
    <source>
        <strain evidence="2 3">NIT-T3</strain>
    </source>
</reference>
<evidence type="ECO:0000256" key="1">
    <source>
        <dbReference type="SAM" id="MobiDB-lite"/>
    </source>
</evidence>
<dbReference type="Proteomes" id="UP001319827">
    <property type="component" value="Chromosome"/>
</dbReference>
<sequence length="85" mass="9908">MKRSDFNRLCSAVLAGEEKFVENLETHETGKVLACRDERLEVLCEGARRSWAMANSEETMGSRYGHKEQTLDTHPWDTDRFNPYR</sequence>
<evidence type="ECO:0000313" key="2">
    <source>
        <dbReference type="EMBL" id="BCR06993.1"/>
    </source>
</evidence>